<dbReference type="STRING" id="272123.Anacy_2319"/>
<keyword evidence="6" id="KW-1185">Reference proteome</keyword>
<sequence>MLALIKLLASPMVIVGAIATSTFIGNIASAQVVLTDHSSLSESESTTPSNSADHFLDSSSIVNSDPAQIDSTVDESMAQINSVAQFSDIQPTDWAFQALQSLVERYGCIAGYPNGTFRGNRAMTRYEFAAGLNACLERINELITTATTDLVKQEDLSTLQRLQTEFTGELTSLRDRVDTLEARATQLETNQFSTTTKLLGDIRVQTNAYFSGDDRTQTSSQYLAFLGLLTSFTGRDLLVTGLATTNTTFPEIINTNNGNNVGGTREGASEASSAGDLFGDLRIITLGYQFPVGEKLNVDIIAINRYRFSPVFLTQFAPYYVRGLGPVGSFAIAPPMYLIGAGSGMSLSYKLFDSTVLKMSYLANFANDSNLGGLLNGDYVAAGEINYNPNPRLFLQFAYQHGYFSPGNFGFNNGQGFRGNGFVGTALANRFDDAGVLFSDASAVTTNGYLLGGYFALSPKVAIGGWANLIKARLLDKGDADIWNYSFQLAFPDLFKSGNHGGLVVGMEPTLTGLESDVPYAQFKNDTSLHLEAYYVHRISDRISITPSLTWITAPNQDANNNDIVIGGLRTTFSF</sequence>
<dbReference type="Pfam" id="PF04966">
    <property type="entry name" value="OprB"/>
    <property type="match status" value="1"/>
</dbReference>
<evidence type="ECO:0000313" key="5">
    <source>
        <dbReference type="EMBL" id="AFZ57775.1"/>
    </source>
</evidence>
<proteinExistence type="inferred from homology"/>
<dbReference type="eggNOG" id="COG3827">
    <property type="taxonomic scope" value="Bacteria"/>
</dbReference>
<dbReference type="PROSITE" id="PS51272">
    <property type="entry name" value="SLH"/>
    <property type="match status" value="1"/>
</dbReference>
<feature type="compositionally biased region" description="Low complexity" evidence="3">
    <location>
        <begin position="41"/>
        <end position="51"/>
    </location>
</feature>
<dbReference type="RefSeq" id="WP_015214411.1">
    <property type="nucleotide sequence ID" value="NC_019771.1"/>
</dbReference>
<dbReference type="Gene3D" id="2.40.160.180">
    <property type="entry name" value="Carbohydrate-selective porin OprB"/>
    <property type="match status" value="1"/>
</dbReference>
<dbReference type="HOGENOM" id="CLU_018575_1_0_3"/>
<dbReference type="InterPro" id="IPR047684">
    <property type="entry name" value="Por_som-like"/>
</dbReference>
<feature type="region of interest" description="Disordered" evidence="3">
    <location>
        <begin position="41"/>
        <end position="61"/>
    </location>
</feature>
<dbReference type="PANTHER" id="PTHR43308:SF1">
    <property type="entry name" value="OUTER MEMBRANE PROTEIN ALPHA"/>
    <property type="match status" value="1"/>
</dbReference>
<dbReference type="KEGG" id="acy:Anacy_2319"/>
<evidence type="ECO:0000259" key="4">
    <source>
        <dbReference type="PROSITE" id="PS51272"/>
    </source>
</evidence>
<comment type="similarity">
    <text evidence="1 2">Belongs to the OprB family.</text>
</comment>
<feature type="domain" description="SLH" evidence="4">
    <location>
        <begin position="82"/>
        <end position="146"/>
    </location>
</feature>
<dbReference type="GO" id="GO:0016020">
    <property type="term" value="C:membrane"/>
    <property type="evidence" value="ECO:0007669"/>
    <property type="project" value="InterPro"/>
</dbReference>
<dbReference type="GO" id="GO:0008643">
    <property type="term" value="P:carbohydrate transport"/>
    <property type="evidence" value="ECO:0007669"/>
    <property type="project" value="InterPro"/>
</dbReference>
<gene>
    <name evidence="5" type="ordered locus">Anacy_2319</name>
</gene>
<evidence type="ECO:0000256" key="1">
    <source>
        <dbReference type="ARBA" id="ARBA00008769"/>
    </source>
</evidence>
<dbReference type="OrthoDB" id="5845122at2"/>
<dbReference type="InterPro" id="IPR001119">
    <property type="entry name" value="SLH_dom"/>
</dbReference>
<protein>
    <submittedName>
        <fullName evidence="5">S-layer domain-containing protein</fullName>
    </submittedName>
</protein>
<dbReference type="InterPro" id="IPR051465">
    <property type="entry name" value="Cell_Envelope_Struct_Comp"/>
</dbReference>
<dbReference type="InterPro" id="IPR007049">
    <property type="entry name" value="Carb-sel_porin_OprB"/>
</dbReference>
<dbReference type="InterPro" id="IPR038673">
    <property type="entry name" value="OprB_sf"/>
</dbReference>
<accession>K9ZHF5</accession>
<evidence type="ECO:0000313" key="6">
    <source>
        <dbReference type="Proteomes" id="UP000010474"/>
    </source>
</evidence>
<reference evidence="6" key="1">
    <citation type="journal article" date="2013" name="Proc. Natl. Acad. Sci. U.S.A.">
        <title>Improving the coverage of the cyanobacterial phylum using diversity-driven genome sequencing.</title>
        <authorList>
            <person name="Shih P.M."/>
            <person name="Wu D."/>
            <person name="Latifi A."/>
            <person name="Axen S.D."/>
            <person name="Fewer D.P."/>
            <person name="Talla E."/>
            <person name="Calteau A."/>
            <person name="Cai F."/>
            <person name="Tandeau de Marsac N."/>
            <person name="Rippka R."/>
            <person name="Herdman M."/>
            <person name="Sivonen K."/>
            <person name="Coursin T."/>
            <person name="Laurent T."/>
            <person name="Goodwin L."/>
            <person name="Nolan M."/>
            <person name="Davenport K.W."/>
            <person name="Han C.S."/>
            <person name="Rubin E.M."/>
            <person name="Eisen J.A."/>
            <person name="Woyke T."/>
            <person name="Gugger M."/>
            <person name="Kerfeld C.A."/>
        </authorList>
    </citation>
    <scope>NUCLEOTIDE SEQUENCE [LARGE SCALE GENOMIC DNA]</scope>
    <source>
        <strain evidence="6">ATCC 27899 / PCC 7122</strain>
    </source>
</reference>
<evidence type="ECO:0000256" key="2">
    <source>
        <dbReference type="RuleBase" id="RU363072"/>
    </source>
</evidence>
<dbReference type="GO" id="GO:0015288">
    <property type="term" value="F:porin activity"/>
    <property type="evidence" value="ECO:0007669"/>
    <property type="project" value="InterPro"/>
</dbReference>
<dbReference type="Proteomes" id="UP000010474">
    <property type="component" value="Chromosome"/>
</dbReference>
<evidence type="ECO:0000256" key="3">
    <source>
        <dbReference type="SAM" id="MobiDB-lite"/>
    </source>
</evidence>
<organism evidence="5 6">
    <name type="scientific">Anabaena cylindrica (strain ATCC 27899 / PCC 7122)</name>
    <dbReference type="NCBI Taxonomy" id="272123"/>
    <lineage>
        <taxon>Bacteria</taxon>
        <taxon>Bacillati</taxon>
        <taxon>Cyanobacteriota</taxon>
        <taxon>Cyanophyceae</taxon>
        <taxon>Nostocales</taxon>
        <taxon>Nostocaceae</taxon>
        <taxon>Anabaena</taxon>
    </lineage>
</organism>
<dbReference type="PATRIC" id="fig|272123.3.peg.2525"/>
<dbReference type="Pfam" id="PF00395">
    <property type="entry name" value="SLH"/>
    <property type="match status" value="1"/>
</dbReference>
<name>K9ZHF5_ANACC</name>
<dbReference type="PANTHER" id="PTHR43308">
    <property type="entry name" value="OUTER MEMBRANE PROTEIN ALPHA-RELATED"/>
    <property type="match status" value="1"/>
</dbReference>
<dbReference type="NCBIfam" id="NF033921">
    <property type="entry name" value="por_somb"/>
    <property type="match status" value="1"/>
</dbReference>
<dbReference type="AlphaFoldDB" id="K9ZHF5"/>
<dbReference type="EMBL" id="CP003659">
    <property type="protein sequence ID" value="AFZ57775.1"/>
    <property type="molecule type" value="Genomic_DNA"/>
</dbReference>